<organism evidence="1 2">
    <name type="scientific">Vairimorpha necatrix</name>
    <dbReference type="NCBI Taxonomy" id="6039"/>
    <lineage>
        <taxon>Eukaryota</taxon>
        <taxon>Fungi</taxon>
        <taxon>Fungi incertae sedis</taxon>
        <taxon>Microsporidia</taxon>
        <taxon>Nosematidae</taxon>
        <taxon>Vairimorpha</taxon>
    </lineage>
</organism>
<keyword evidence="2" id="KW-1185">Reference proteome</keyword>
<reference evidence="1" key="1">
    <citation type="journal article" date="2024" name="BMC Genomics">
        <title>Functional annotation of a divergent genome using sequence and structure-based similarity.</title>
        <authorList>
            <person name="Svedberg D."/>
            <person name="Winiger R.R."/>
            <person name="Berg A."/>
            <person name="Sharma H."/>
            <person name="Tellgren-Roth C."/>
            <person name="Debrunner-Vossbrinck B.A."/>
            <person name="Vossbrinck C.R."/>
            <person name="Barandun J."/>
        </authorList>
    </citation>
    <scope>NUCLEOTIDE SEQUENCE</scope>
    <source>
        <strain evidence="1">Illinois isolate</strain>
    </source>
</reference>
<dbReference type="GeneID" id="90541084"/>
<dbReference type="EMBL" id="CP142729">
    <property type="protein sequence ID" value="WUR03266.1"/>
    <property type="molecule type" value="Genomic_DNA"/>
</dbReference>
<name>A0AAX4JBF6_9MICR</name>
<sequence>MAYYENEECSGCDEYDCVYCNVCDCVGECLNNCKDKESKNDEKMLLMTSSETYRKTMNFLNNKNKQHGEFYNPRNHFY</sequence>
<proteinExistence type="predicted"/>
<gene>
    <name evidence="1" type="ORF">VNE69_04094</name>
</gene>
<evidence type="ECO:0000313" key="2">
    <source>
        <dbReference type="Proteomes" id="UP001334084"/>
    </source>
</evidence>
<evidence type="ECO:0000313" key="1">
    <source>
        <dbReference type="EMBL" id="WUR03266.1"/>
    </source>
</evidence>
<dbReference type="RefSeq" id="XP_065329411.1">
    <property type="nucleotide sequence ID" value="XM_065473339.1"/>
</dbReference>
<dbReference type="KEGG" id="vnx:VNE69_04094"/>
<dbReference type="Proteomes" id="UP001334084">
    <property type="component" value="Chromosome 4"/>
</dbReference>
<protein>
    <submittedName>
        <fullName evidence="1">Uncharacterized protein</fullName>
    </submittedName>
</protein>
<dbReference type="AlphaFoldDB" id="A0AAX4JBF6"/>
<accession>A0AAX4JBF6</accession>